<dbReference type="GO" id="GO:0031177">
    <property type="term" value="F:phosphopantetheine binding"/>
    <property type="evidence" value="ECO:0007669"/>
    <property type="project" value="TreeGrafter"/>
</dbReference>
<dbReference type="InterPro" id="IPR006162">
    <property type="entry name" value="Ppantetheine_attach_site"/>
</dbReference>
<dbReference type="InterPro" id="IPR009081">
    <property type="entry name" value="PP-bd_ACP"/>
</dbReference>
<dbReference type="InterPro" id="IPR001242">
    <property type="entry name" value="Condensation_dom"/>
</dbReference>
<dbReference type="InterPro" id="IPR045851">
    <property type="entry name" value="AMP-bd_C_sf"/>
</dbReference>
<evidence type="ECO:0000313" key="8">
    <source>
        <dbReference type="Proteomes" id="UP000056453"/>
    </source>
</evidence>
<dbReference type="Gene3D" id="1.10.1200.10">
    <property type="entry name" value="ACP-like"/>
    <property type="match status" value="1"/>
</dbReference>
<dbReference type="EMBL" id="LPBJ01000074">
    <property type="protein sequence ID" value="KVP94098.1"/>
    <property type="molecule type" value="Genomic_DNA"/>
</dbReference>
<comment type="caution">
    <text evidence="7">The sequence shown here is derived from an EMBL/GenBank/DDBJ whole genome shotgun (WGS) entry which is preliminary data.</text>
</comment>
<dbReference type="Pfam" id="PF13193">
    <property type="entry name" value="AMP-binding_C"/>
    <property type="match status" value="1"/>
</dbReference>
<dbReference type="Gene3D" id="3.40.50.12780">
    <property type="entry name" value="N-terminal domain of ligase-like"/>
    <property type="match status" value="1"/>
</dbReference>
<dbReference type="InterPro" id="IPR010071">
    <property type="entry name" value="AA_adenyl_dom"/>
</dbReference>
<dbReference type="GO" id="GO:0003824">
    <property type="term" value="F:catalytic activity"/>
    <property type="evidence" value="ECO:0007669"/>
    <property type="project" value="InterPro"/>
</dbReference>
<dbReference type="NCBIfam" id="TIGR01733">
    <property type="entry name" value="AA-adenyl-dom"/>
    <property type="match status" value="1"/>
</dbReference>
<organism evidence="7 8">
    <name type="scientific">Burkholderia ubonensis</name>
    <dbReference type="NCBI Taxonomy" id="101571"/>
    <lineage>
        <taxon>Bacteria</taxon>
        <taxon>Pseudomonadati</taxon>
        <taxon>Pseudomonadota</taxon>
        <taxon>Betaproteobacteria</taxon>
        <taxon>Burkholderiales</taxon>
        <taxon>Burkholderiaceae</taxon>
        <taxon>Burkholderia</taxon>
        <taxon>Burkholderia cepacia complex</taxon>
    </lineage>
</organism>
<sequence length="1460" mass="156212">MSSINALLRLLQARNIVLRRAQGKILADWYGAPPDREIVEAMRANRRALEDYLDSVESGREPVDSDADASVVTRAQRRIWFASQSGEGRAAYNVGFRLIVGGTLDVARLRNAVDAALHRYPSLRATFVETPTRLMRTIRAETSGVFFDRTGLAGGRADCERCANAAFDLQHDPLVRVTVCREDGRTVVYVVLHHILTDGIGAQLFIREIFARYADGRMPPPSDFGADTGHARHAALEQRYAESASYEEDLRYWRERLAGYDPRPALPYDFPRTRSASCAVSLNGSADGVERAALHARSRAFGCTPHQLLLACVFTAVRELSGCDDFAICIPVHLRDQAAQFDEMGLFLNVLPIRPRLAGCDSFETSVDAIRRAAEEAYRHKRAPFEDVARYVERGGQPAALLSTMFVHTEEPPGAQQFGGLDVRTESLASPGAKCDFNLFAAECGERVRCSLEFDADRFSWLTAEALLERFEAAVRRAVGHEAGAGAGARPAGDALRLRRWRDTVTTLLATPAAGADAPQLRDVAWARLDAPAPVATATEATAGVLDALLGGALTVNIIEFGAWPTIVDAGGPPAAAFGAWLLDRMAGGVLRCVLGVEGDLVHAIGIVADARCCFGRFGADAIVRDILAVLAGGMPAAICPVPAKRGTASVRSPAAQPSVIAARIAFEWPSAGRDKGWRVAEARIARAPFATTLAALAVTLYRYTGRSDIVICARRPDDHGVARASPVAIDCNPARSVRELREAVERSLAGPALPADVAVGAPAMLDAGVDDTRSCLVLAVCDSEDRAPGAAPGRACVTPERGLYLHLGDGTLRVAVDARHFDASFASRFAASVECVLARFGNPDTRIGAIGACADDDPLGTVRADEPDGGLLDARATLVSRFAEQAALGPDAPALQCGARVVDYSTLLNDTRTFAAVLRDAGVRRGALVAVLLDDPFEYARAVLAVALSGAAYLPLDSDWPPLRLQAVLERAAPDLLIVDAVSSDATGIRKFAWPPHERPGAESDALRTGDTCSPDDLAYVIYTSGSTGVPKGVAMTHGAAINTILDVNRRIGLGAGDAVYAISSFAFDLSVYDLFGALAAGAKVVLPRHGDRLSPPAWRRDLRESCVTVWNSVPALAQMLVEREEDVPKQSLRCVLLSGDRIPVALPDRLRRAFSPEHMLGLGGATEAGIWSIACSIDGPTDGWRSIPYGEPLAGQRFVVLDLDGQRCPRGVPGELHIAGTGLAQGYWRAPEDTARVFFVHGPGAARLYRTGDAGFCRADGVFEILGRLDNRIKLHGYRIEPGEIEAALRQHPGVTDALAWVDGDGAHARLVAAVCTPDGETPASLSSWLAERLPASMRPARCASVPRWPLTPNGKIDMGALRTTERASTCAPSAQPTVTPREASLLMLWRELLDVDASQPLGVHDDFFDVGGHSLLAVRMLERLSAQGATVSYRTFLSHTTVAALGAHLDERGRGQG</sequence>
<dbReference type="PANTHER" id="PTHR45527">
    <property type="entry name" value="NONRIBOSOMAL PEPTIDE SYNTHETASE"/>
    <property type="match status" value="1"/>
</dbReference>
<keyword evidence="4" id="KW-0597">Phosphoprotein</keyword>
<dbReference type="SUPFAM" id="SSF52777">
    <property type="entry name" value="CoA-dependent acyltransferases"/>
    <property type="match status" value="2"/>
</dbReference>
<evidence type="ECO:0000256" key="4">
    <source>
        <dbReference type="ARBA" id="ARBA00022553"/>
    </source>
</evidence>
<dbReference type="InterPro" id="IPR000873">
    <property type="entry name" value="AMP-dep_synth/lig_dom"/>
</dbReference>
<dbReference type="GO" id="GO:0005737">
    <property type="term" value="C:cytoplasm"/>
    <property type="evidence" value="ECO:0007669"/>
    <property type="project" value="TreeGrafter"/>
</dbReference>
<dbReference type="Gene3D" id="3.30.559.30">
    <property type="entry name" value="Nonribosomal peptide synthetase, condensation domain"/>
    <property type="match status" value="2"/>
</dbReference>
<evidence type="ECO:0000256" key="1">
    <source>
        <dbReference type="ARBA" id="ARBA00001957"/>
    </source>
</evidence>
<evidence type="ECO:0000256" key="5">
    <source>
        <dbReference type="ARBA" id="ARBA00022598"/>
    </source>
</evidence>
<dbReference type="InterPro" id="IPR023213">
    <property type="entry name" value="CAT-like_dom_sf"/>
</dbReference>
<feature type="domain" description="Carrier" evidence="6">
    <location>
        <begin position="1382"/>
        <end position="1456"/>
    </location>
</feature>
<dbReference type="InterPro" id="IPR020845">
    <property type="entry name" value="AMP-binding_CS"/>
</dbReference>
<dbReference type="Pfam" id="PF00550">
    <property type="entry name" value="PP-binding"/>
    <property type="match status" value="1"/>
</dbReference>
<gene>
    <name evidence="7" type="ORF">WJ96_13150</name>
</gene>
<dbReference type="Pfam" id="PF00668">
    <property type="entry name" value="Condensation"/>
    <property type="match status" value="1"/>
</dbReference>
<dbReference type="PROSITE" id="PS50075">
    <property type="entry name" value="CARRIER"/>
    <property type="match status" value="1"/>
</dbReference>
<dbReference type="PROSITE" id="PS00012">
    <property type="entry name" value="PHOSPHOPANTETHEINE"/>
    <property type="match status" value="1"/>
</dbReference>
<keyword evidence="5" id="KW-0436">Ligase</keyword>
<dbReference type="PANTHER" id="PTHR45527:SF10">
    <property type="entry name" value="PYOCHELIN SYNTHASE PCHF"/>
    <property type="match status" value="1"/>
</dbReference>
<comment type="pathway">
    <text evidence="2">Siderophore biosynthesis.</text>
</comment>
<dbReference type="SUPFAM" id="SSF47336">
    <property type="entry name" value="ACP-like"/>
    <property type="match status" value="1"/>
</dbReference>
<dbReference type="Gene3D" id="3.30.300.30">
    <property type="match status" value="1"/>
</dbReference>
<dbReference type="Pfam" id="PF00501">
    <property type="entry name" value="AMP-binding"/>
    <property type="match status" value="1"/>
</dbReference>
<dbReference type="GO" id="GO:0043041">
    <property type="term" value="P:amino acid activation for nonribosomal peptide biosynthetic process"/>
    <property type="evidence" value="ECO:0007669"/>
    <property type="project" value="TreeGrafter"/>
</dbReference>
<evidence type="ECO:0000256" key="2">
    <source>
        <dbReference type="ARBA" id="ARBA00004924"/>
    </source>
</evidence>
<dbReference type="Proteomes" id="UP000056453">
    <property type="component" value="Unassembled WGS sequence"/>
</dbReference>
<comment type="cofactor">
    <cofactor evidence="1">
        <name>pantetheine 4'-phosphate</name>
        <dbReference type="ChEBI" id="CHEBI:47942"/>
    </cofactor>
</comment>
<dbReference type="PROSITE" id="PS00455">
    <property type="entry name" value="AMP_BINDING"/>
    <property type="match status" value="1"/>
</dbReference>
<accession>A0AAW3MVC6</accession>
<reference evidence="7 8" key="1">
    <citation type="submission" date="2015-11" db="EMBL/GenBank/DDBJ databases">
        <title>Expanding the genomic diversity of Burkholderia species for the development of highly accurate diagnostics.</title>
        <authorList>
            <person name="Sahl J."/>
            <person name="Keim P."/>
            <person name="Wagner D."/>
        </authorList>
    </citation>
    <scope>NUCLEOTIDE SEQUENCE [LARGE SCALE GENOMIC DNA]</scope>
    <source>
        <strain evidence="7 8">MSMB1808WGS</strain>
    </source>
</reference>
<keyword evidence="8" id="KW-1185">Reference proteome</keyword>
<evidence type="ECO:0000256" key="3">
    <source>
        <dbReference type="ARBA" id="ARBA00022450"/>
    </source>
</evidence>
<evidence type="ECO:0000313" key="7">
    <source>
        <dbReference type="EMBL" id="KVP94098.1"/>
    </source>
</evidence>
<proteinExistence type="predicted"/>
<dbReference type="SUPFAM" id="SSF56801">
    <property type="entry name" value="Acetyl-CoA synthetase-like"/>
    <property type="match status" value="1"/>
</dbReference>
<dbReference type="GO" id="GO:0044550">
    <property type="term" value="P:secondary metabolite biosynthetic process"/>
    <property type="evidence" value="ECO:0007669"/>
    <property type="project" value="TreeGrafter"/>
</dbReference>
<dbReference type="RefSeq" id="WP_059955409.1">
    <property type="nucleotide sequence ID" value="NZ_LPBJ01000074.1"/>
</dbReference>
<dbReference type="Gene3D" id="3.30.559.10">
    <property type="entry name" value="Chloramphenicol acetyltransferase-like domain"/>
    <property type="match status" value="1"/>
</dbReference>
<dbReference type="InterPro" id="IPR036736">
    <property type="entry name" value="ACP-like_sf"/>
</dbReference>
<protein>
    <recommendedName>
        <fullName evidence="6">Carrier domain-containing protein</fullName>
    </recommendedName>
</protein>
<dbReference type="InterPro" id="IPR025110">
    <property type="entry name" value="AMP-bd_C"/>
</dbReference>
<dbReference type="InterPro" id="IPR042099">
    <property type="entry name" value="ANL_N_sf"/>
</dbReference>
<keyword evidence="3" id="KW-0596">Phosphopantetheine</keyword>
<evidence type="ECO:0000259" key="6">
    <source>
        <dbReference type="PROSITE" id="PS50075"/>
    </source>
</evidence>
<name>A0AAW3MVC6_9BURK</name>